<dbReference type="Pfam" id="PF01323">
    <property type="entry name" value="DSBA"/>
    <property type="match status" value="1"/>
</dbReference>
<dbReference type="PANTHER" id="PTHR13887">
    <property type="entry name" value="GLUTATHIONE S-TRANSFERASE KAPPA"/>
    <property type="match status" value="1"/>
</dbReference>
<dbReference type="AlphaFoldDB" id="A0AAE3NSH5"/>
<comment type="caution">
    <text evidence="2">The sequence shown here is derived from an EMBL/GenBank/DDBJ whole genome shotgun (WGS) entry which is preliminary data.</text>
</comment>
<dbReference type="Gene3D" id="3.40.30.10">
    <property type="entry name" value="Glutaredoxin"/>
    <property type="match status" value="1"/>
</dbReference>
<gene>
    <name evidence="2" type="ORF">P1J78_10915</name>
</gene>
<organism evidence="2 3">
    <name type="scientific">Psychromarinibacter sediminicola</name>
    <dbReference type="NCBI Taxonomy" id="3033385"/>
    <lineage>
        <taxon>Bacteria</taxon>
        <taxon>Pseudomonadati</taxon>
        <taxon>Pseudomonadota</taxon>
        <taxon>Alphaproteobacteria</taxon>
        <taxon>Rhodobacterales</taxon>
        <taxon>Paracoccaceae</taxon>
        <taxon>Psychromarinibacter</taxon>
    </lineage>
</organism>
<dbReference type="Proteomes" id="UP001220964">
    <property type="component" value="Unassembled WGS sequence"/>
</dbReference>
<dbReference type="InterPro" id="IPR001853">
    <property type="entry name" value="DSBA-like_thioredoxin_dom"/>
</dbReference>
<dbReference type="RefSeq" id="WP_275567380.1">
    <property type="nucleotide sequence ID" value="NZ_JARGYC010000024.1"/>
</dbReference>
<evidence type="ECO:0000313" key="2">
    <source>
        <dbReference type="EMBL" id="MDF0601241.1"/>
    </source>
</evidence>
<evidence type="ECO:0000259" key="1">
    <source>
        <dbReference type="Pfam" id="PF01323"/>
    </source>
</evidence>
<protein>
    <submittedName>
        <fullName evidence="2">DsbA family protein</fullName>
    </submittedName>
</protein>
<reference evidence="2" key="1">
    <citation type="submission" date="2023-03" db="EMBL/GenBank/DDBJ databases">
        <title>Multiphase analysis and comparison of six strains from genera Psychromarinibacter, Lutimaribacter, and Maritimibacter, including a novel species: Psychromarinibacter sediminicola sp. nov.</title>
        <authorList>
            <person name="Wang Y.-H."/>
            <person name="Ye M.-Q."/>
            <person name="Du Z.-J."/>
        </authorList>
    </citation>
    <scope>NUCLEOTIDE SEQUENCE</scope>
    <source>
        <strain evidence="2">C21-152</strain>
    </source>
</reference>
<sequence>MSETIHLTYFFDPLCGWCYGASPSVEKLMQQDDITVTARPSGLFAGSGAFAMNAGFAAHAWAADQRIARLTGQAFTEAYRRNVLESGAGAVDSGPATLALTAVSLTAPEREFEALTAIQRARYVDGRNNGDAAVVGAVLTDLGLDAAAGRLADPDEDLLAVNRNRIEAAQAEMRRFGARGVPTLVLGEGAEARVVSSNALYGQADSLIAALRAA</sequence>
<evidence type="ECO:0000313" key="3">
    <source>
        <dbReference type="Proteomes" id="UP001220964"/>
    </source>
</evidence>
<dbReference type="InterPro" id="IPR036249">
    <property type="entry name" value="Thioredoxin-like_sf"/>
</dbReference>
<dbReference type="PANTHER" id="PTHR13887:SF51">
    <property type="entry name" value="DSBA FAMILY PROTEIN"/>
    <property type="match status" value="1"/>
</dbReference>
<proteinExistence type="predicted"/>
<dbReference type="EMBL" id="JARGYC010000024">
    <property type="protein sequence ID" value="MDF0601241.1"/>
    <property type="molecule type" value="Genomic_DNA"/>
</dbReference>
<name>A0AAE3NSH5_9RHOB</name>
<dbReference type="SUPFAM" id="SSF52833">
    <property type="entry name" value="Thioredoxin-like"/>
    <property type="match status" value="1"/>
</dbReference>
<dbReference type="CDD" id="cd03025">
    <property type="entry name" value="DsbA_FrnE_like"/>
    <property type="match status" value="1"/>
</dbReference>
<dbReference type="GO" id="GO:0016491">
    <property type="term" value="F:oxidoreductase activity"/>
    <property type="evidence" value="ECO:0007669"/>
    <property type="project" value="InterPro"/>
</dbReference>
<keyword evidence="3" id="KW-1185">Reference proteome</keyword>
<accession>A0AAE3NSH5</accession>
<feature type="domain" description="DSBA-like thioredoxin" evidence="1">
    <location>
        <begin position="8"/>
        <end position="188"/>
    </location>
</feature>